<keyword evidence="7" id="KW-1133">Transmembrane helix</keyword>
<evidence type="ECO:0000256" key="2">
    <source>
        <dbReference type="ARBA" id="ARBA00006333"/>
    </source>
</evidence>
<keyword evidence="9" id="KW-1185">Reference proteome</keyword>
<dbReference type="Proteomes" id="UP000290288">
    <property type="component" value="Unassembled WGS sequence"/>
</dbReference>
<comment type="caution">
    <text evidence="8">The sequence shown here is derived from an EMBL/GenBank/DDBJ whole genome shotgun (WGS) entry which is preliminary data.</text>
</comment>
<evidence type="ECO:0000256" key="6">
    <source>
        <dbReference type="RuleBase" id="RU366034"/>
    </source>
</evidence>
<keyword evidence="4 6" id="KW-0460">Magnesium</keyword>
<keyword evidence="5 6" id="KW-0456">Lyase</keyword>
<dbReference type="GO" id="GO:0008299">
    <property type="term" value="P:isoprenoid biosynthetic process"/>
    <property type="evidence" value="ECO:0007669"/>
    <property type="project" value="UniProtKB-ARBA"/>
</dbReference>
<evidence type="ECO:0000313" key="8">
    <source>
        <dbReference type="EMBL" id="RXW14971.1"/>
    </source>
</evidence>
<dbReference type="SUPFAM" id="SSF48576">
    <property type="entry name" value="Terpenoid synthases"/>
    <property type="match status" value="1"/>
</dbReference>
<dbReference type="InterPro" id="IPR034686">
    <property type="entry name" value="Terpene_cyclase-like_2"/>
</dbReference>
<evidence type="ECO:0000256" key="1">
    <source>
        <dbReference type="ARBA" id="ARBA00001946"/>
    </source>
</evidence>
<dbReference type="InterPro" id="IPR008949">
    <property type="entry name" value="Isoprenoid_synthase_dom_sf"/>
</dbReference>
<dbReference type="GO" id="GO:0046872">
    <property type="term" value="F:metal ion binding"/>
    <property type="evidence" value="ECO:0007669"/>
    <property type="project" value="UniProtKB-KW"/>
</dbReference>
<evidence type="ECO:0000256" key="7">
    <source>
        <dbReference type="SAM" id="Phobius"/>
    </source>
</evidence>
<dbReference type="Gene3D" id="1.10.600.10">
    <property type="entry name" value="Farnesyl Diphosphate Synthase"/>
    <property type="match status" value="2"/>
</dbReference>
<dbReference type="Pfam" id="PF19086">
    <property type="entry name" value="Terpene_syn_C_2"/>
    <property type="match status" value="1"/>
</dbReference>
<dbReference type="OrthoDB" id="2861623at2759"/>
<dbReference type="EMBL" id="SDEE01000617">
    <property type="protein sequence ID" value="RXW14971.1"/>
    <property type="molecule type" value="Genomic_DNA"/>
</dbReference>
<evidence type="ECO:0000256" key="5">
    <source>
        <dbReference type="ARBA" id="ARBA00023239"/>
    </source>
</evidence>
<evidence type="ECO:0000256" key="3">
    <source>
        <dbReference type="ARBA" id="ARBA00022723"/>
    </source>
</evidence>
<reference evidence="8 9" key="1">
    <citation type="submission" date="2019-01" db="EMBL/GenBank/DDBJ databases">
        <title>Draft genome sequence of Psathyrella aberdarensis IHI B618.</title>
        <authorList>
            <person name="Buettner E."/>
            <person name="Kellner H."/>
        </authorList>
    </citation>
    <scope>NUCLEOTIDE SEQUENCE [LARGE SCALE GENOMIC DNA]</scope>
    <source>
        <strain evidence="8 9">IHI B618</strain>
    </source>
</reference>
<sequence length="532" mass="59227">MAHPLPSLDEKPTSFILPDLVSHCKFKLSYHPNGDEIARQSVEWLDTSCPDLNAKQRRALRGLQAGELTAHCYHTASPKRLRVVSDFMNYLFHLDNISDGMMTRETDVLADVVMNALWLSDRYMPTKDQSPEELNPGKLAREYALDIDLPDFVVEHPVIVALNQSTNDLVTWSNDIFSYNVEQSRGDTHNMIVILMGYHGHTLQSAVDYVGELCSQTIDAFCEGKSKLPSWGPEIDHMVERYVQGLQDWIVGSLHWSFQTHRYFGEKGLEVKKHRVVKLLPVVSRTKDVPLDPSPAPLQPMMEVVPAEVDLSTPTPNLRKDKSSVGLILLINAFLIHLLNAFFNYLLWRSPHPALSLRRRPAQAIDLSSLPVAPTIVIPLDHFGADTGSTMHLLNGLTGPRGPEGPQIAVQVPAEVAAQIDQQLQEALEDIRRTMQVLDEASAEAARRLGLASSPFHHTMSNASVIAIAAGSGLGGHGAAARRPQAGSSFLVMPRLPLFDFDDEMDDDEFLRDLRRRNRTCLDDAVLRALLS</sequence>
<dbReference type="STRING" id="2316362.A0A4Q2D8K0"/>
<dbReference type="PANTHER" id="PTHR35201:SF4">
    <property type="entry name" value="BETA-PINACENE SYNTHASE-RELATED"/>
    <property type="match status" value="1"/>
</dbReference>
<evidence type="ECO:0000313" key="9">
    <source>
        <dbReference type="Proteomes" id="UP000290288"/>
    </source>
</evidence>
<accession>A0A4Q2D8K0</accession>
<name>A0A4Q2D8K0_9AGAR</name>
<protein>
    <recommendedName>
        <fullName evidence="6">Terpene synthase</fullName>
        <ecNumber evidence="6">4.2.3.-</ecNumber>
    </recommendedName>
</protein>
<keyword evidence="7" id="KW-0812">Transmembrane</keyword>
<dbReference type="EC" id="4.2.3.-" evidence="6"/>
<organism evidence="8 9">
    <name type="scientific">Candolleomyces aberdarensis</name>
    <dbReference type="NCBI Taxonomy" id="2316362"/>
    <lineage>
        <taxon>Eukaryota</taxon>
        <taxon>Fungi</taxon>
        <taxon>Dikarya</taxon>
        <taxon>Basidiomycota</taxon>
        <taxon>Agaricomycotina</taxon>
        <taxon>Agaricomycetes</taxon>
        <taxon>Agaricomycetidae</taxon>
        <taxon>Agaricales</taxon>
        <taxon>Agaricineae</taxon>
        <taxon>Psathyrellaceae</taxon>
        <taxon>Candolleomyces</taxon>
    </lineage>
</organism>
<gene>
    <name evidence="8" type="ORF">EST38_g10887</name>
</gene>
<keyword evidence="7" id="KW-0472">Membrane</keyword>
<evidence type="ECO:0000256" key="4">
    <source>
        <dbReference type="ARBA" id="ARBA00022842"/>
    </source>
</evidence>
<keyword evidence="3 6" id="KW-0479">Metal-binding</keyword>
<dbReference type="GO" id="GO:0010333">
    <property type="term" value="F:terpene synthase activity"/>
    <property type="evidence" value="ECO:0007669"/>
    <property type="project" value="InterPro"/>
</dbReference>
<comment type="cofactor">
    <cofactor evidence="1 6">
        <name>Mg(2+)</name>
        <dbReference type="ChEBI" id="CHEBI:18420"/>
    </cofactor>
</comment>
<dbReference type="PANTHER" id="PTHR35201">
    <property type="entry name" value="TERPENE SYNTHASE"/>
    <property type="match status" value="1"/>
</dbReference>
<feature type="transmembrane region" description="Helical" evidence="7">
    <location>
        <begin position="325"/>
        <end position="348"/>
    </location>
</feature>
<comment type="similarity">
    <text evidence="2 6">Belongs to the terpene synthase family.</text>
</comment>
<proteinExistence type="inferred from homology"/>
<dbReference type="AlphaFoldDB" id="A0A4Q2D8K0"/>